<dbReference type="InterPro" id="IPR036390">
    <property type="entry name" value="WH_DNA-bd_sf"/>
</dbReference>
<evidence type="ECO:0000313" key="2">
    <source>
        <dbReference type="Proteomes" id="UP000275910"/>
    </source>
</evidence>
<dbReference type="GO" id="GO:0003700">
    <property type="term" value="F:DNA-binding transcription factor activity"/>
    <property type="evidence" value="ECO:0007669"/>
    <property type="project" value="TreeGrafter"/>
</dbReference>
<dbReference type="Pfam" id="PF02082">
    <property type="entry name" value="Rrf2"/>
    <property type="match status" value="1"/>
</dbReference>
<comment type="caution">
    <text evidence="1">The sequence shown here is derived from an EMBL/GenBank/DDBJ whole genome shotgun (WGS) entry which is preliminary data.</text>
</comment>
<dbReference type="Gene3D" id="1.10.10.10">
    <property type="entry name" value="Winged helix-like DNA-binding domain superfamily/Winged helix DNA-binding domain"/>
    <property type="match status" value="1"/>
</dbReference>
<protein>
    <submittedName>
        <fullName evidence="1">Rrf2 family transcriptional regulator</fullName>
    </submittedName>
</protein>
<dbReference type="SUPFAM" id="SSF46785">
    <property type="entry name" value="Winged helix' DNA-binding domain"/>
    <property type="match status" value="1"/>
</dbReference>
<dbReference type="PANTHER" id="PTHR33221:SF15">
    <property type="entry name" value="HTH-TYPE TRANSCRIPTIONAL REGULATOR YWGB-RELATED"/>
    <property type="match status" value="1"/>
</dbReference>
<name>A0A3N2RP81_LYSEN</name>
<dbReference type="InterPro" id="IPR000944">
    <property type="entry name" value="Tscrpt_reg_Rrf2"/>
</dbReference>
<dbReference type="RefSeq" id="WP_123645479.1">
    <property type="nucleotide sequence ID" value="NZ_RCTY01000001.1"/>
</dbReference>
<dbReference type="Proteomes" id="UP000275910">
    <property type="component" value="Unassembled WGS sequence"/>
</dbReference>
<sequence>MKSNSTLSGVLHVLLHMAESPRPVTSEVLARAMRTNPVVVRRTMAGLREAGLVRSEKGHGGGWSIARPLDAITLLDIYRGIGAPGLFALGHRSENPHCLVEKAVNHALDGAFDAAQSQLLERFGAVTLAALSADFHAGMLAVGHTIDLEHAHD</sequence>
<accession>A0A3N2RP81</accession>
<reference evidence="1 2" key="1">
    <citation type="submission" date="2018-10" db="EMBL/GenBank/DDBJ databases">
        <title>The genome of Lysobacter enzymogenes OH11.</title>
        <authorList>
            <person name="Liu F."/>
            <person name="Zhao Y."/>
            <person name="Qian G."/>
            <person name="Chen Y."/>
            <person name="Xu H."/>
        </authorList>
    </citation>
    <scope>NUCLEOTIDE SEQUENCE [LARGE SCALE GENOMIC DNA]</scope>
    <source>
        <strain evidence="1 2">OH11</strain>
    </source>
</reference>
<dbReference type="GO" id="GO:0005829">
    <property type="term" value="C:cytosol"/>
    <property type="evidence" value="ECO:0007669"/>
    <property type="project" value="TreeGrafter"/>
</dbReference>
<dbReference type="InterPro" id="IPR036388">
    <property type="entry name" value="WH-like_DNA-bd_sf"/>
</dbReference>
<organism evidence="1 2">
    <name type="scientific">Lysobacter enzymogenes</name>
    <dbReference type="NCBI Taxonomy" id="69"/>
    <lineage>
        <taxon>Bacteria</taxon>
        <taxon>Pseudomonadati</taxon>
        <taxon>Pseudomonadota</taxon>
        <taxon>Gammaproteobacteria</taxon>
        <taxon>Lysobacterales</taxon>
        <taxon>Lysobacteraceae</taxon>
        <taxon>Lysobacter</taxon>
    </lineage>
</organism>
<proteinExistence type="predicted"/>
<dbReference type="PROSITE" id="PS51197">
    <property type="entry name" value="HTH_RRF2_2"/>
    <property type="match status" value="1"/>
</dbReference>
<gene>
    <name evidence="1" type="ORF">D9T17_00010</name>
</gene>
<dbReference type="EMBL" id="RCTY01000001">
    <property type="protein sequence ID" value="ROU09257.1"/>
    <property type="molecule type" value="Genomic_DNA"/>
</dbReference>
<dbReference type="AlphaFoldDB" id="A0A3N2RP81"/>
<dbReference type="PANTHER" id="PTHR33221">
    <property type="entry name" value="WINGED HELIX-TURN-HELIX TRANSCRIPTIONAL REGULATOR, RRF2 FAMILY"/>
    <property type="match status" value="1"/>
</dbReference>
<evidence type="ECO:0000313" key="1">
    <source>
        <dbReference type="EMBL" id="ROU09257.1"/>
    </source>
</evidence>